<keyword evidence="3" id="KW-1185">Reference proteome</keyword>
<protein>
    <recommendedName>
        <fullName evidence="1">C-type lectin domain-containing protein</fullName>
    </recommendedName>
</protein>
<evidence type="ECO:0000313" key="2">
    <source>
        <dbReference type="EMBL" id="OXA39676.1"/>
    </source>
</evidence>
<proteinExistence type="predicted"/>
<dbReference type="CDD" id="cd00037">
    <property type="entry name" value="CLECT"/>
    <property type="match status" value="1"/>
</dbReference>
<dbReference type="Gene3D" id="3.10.100.10">
    <property type="entry name" value="Mannose-Binding Protein A, subunit A"/>
    <property type="match status" value="1"/>
</dbReference>
<gene>
    <name evidence="2" type="ORF">Fcan01_25489</name>
</gene>
<evidence type="ECO:0000313" key="3">
    <source>
        <dbReference type="Proteomes" id="UP000198287"/>
    </source>
</evidence>
<dbReference type="PROSITE" id="PS50041">
    <property type="entry name" value="C_TYPE_LECTIN_2"/>
    <property type="match status" value="1"/>
</dbReference>
<comment type="caution">
    <text evidence="2">The sequence shown here is derived from an EMBL/GenBank/DDBJ whole genome shotgun (WGS) entry which is preliminary data.</text>
</comment>
<dbReference type="Pfam" id="PF00059">
    <property type="entry name" value="Lectin_C"/>
    <property type="match status" value="1"/>
</dbReference>
<organism evidence="2 3">
    <name type="scientific">Folsomia candida</name>
    <name type="common">Springtail</name>
    <dbReference type="NCBI Taxonomy" id="158441"/>
    <lineage>
        <taxon>Eukaryota</taxon>
        <taxon>Metazoa</taxon>
        <taxon>Ecdysozoa</taxon>
        <taxon>Arthropoda</taxon>
        <taxon>Hexapoda</taxon>
        <taxon>Collembola</taxon>
        <taxon>Entomobryomorpha</taxon>
        <taxon>Isotomoidea</taxon>
        <taxon>Isotomidae</taxon>
        <taxon>Proisotominae</taxon>
        <taxon>Folsomia</taxon>
    </lineage>
</organism>
<dbReference type="EMBL" id="LNIX01000037">
    <property type="protein sequence ID" value="OXA39676.1"/>
    <property type="molecule type" value="Genomic_DNA"/>
</dbReference>
<name>A0A226D5Z2_FOLCA</name>
<reference evidence="2 3" key="1">
    <citation type="submission" date="2015-12" db="EMBL/GenBank/DDBJ databases">
        <title>The genome of Folsomia candida.</title>
        <authorList>
            <person name="Faddeeva A."/>
            <person name="Derks M.F."/>
            <person name="Anvar Y."/>
            <person name="Smit S."/>
            <person name="Van Straalen N."/>
            <person name="Roelofs D."/>
        </authorList>
    </citation>
    <scope>NUCLEOTIDE SEQUENCE [LARGE SCALE GENOMIC DNA]</scope>
    <source>
        <strain evidence="2 3">VU population</strain>
        <tissue evidence="2">Whole body</tissue>
    </source>
</reference>
<dbReference type="InterPro" id="IPR016187">
    <property type="entry name" value="CTDL_fold"/>
</dbReference>
<dbReference type="SUPFAM" id="SSF56436">
    <property type="entry name" value="C-type lectin-like"/>
    <property type="match status" value="1"/>
</dbReference>
<dbReference type="InterPro" id="IPR001304">
    <property type="entry name" value="C-type_lectin-like"/>
</dbReference>
<dbReference type="AlphaFoldDB" id="A0A226D5Z2"/>
<dbReference type="InterPro" id="IPR016186">
    <property type="entry name" value="C-type_lectin-like/link_sf"/>
</dbReference>
<feature type="domain" description="C-type lectin" evidence="1">
    <location>
        <begin position="57"/>
        <end position="160"/>
    </location>
</feature>
<sequence length="161" mass="17768">MNYFVQVEKQKLVVKMWWQLQPLLLLGVVSFCATEDLALDSVAQGGSIKAQNYLGAWEGKRYYRAEDTQATWSESLTRCSSQGMVLADFGSTSEVAAVAGILDNFWYWTAGKLIPTFKWETTQGAVNVPVIEDDSLCVLINSAGFLHDAPCSGLAYTLCHT</sequence>
<dbReference type="Proteomes" id="UP000198287">
    <property type="component" value="Unassembled WGS sequence"/>
</dbReference>
<evidence type="ECO:0000259" key="1">
    <source>
        <dbReference type="PROSITE" id="PS50041"/>
    </source>
</evidence>
<accession>A0A226D5Z2</accession>
<dbReference type="OrthoDB" id="7357196at2759"/>